<dbReference type="AlphaFoldDB" id="A0A2U1NVT2"/>
<keyword evidence="1" id="KW-0808">Transferase</keyword>
<dbReference type="Proteomes" id="UP000245207">
    <property type="component" value="Unassembled WGS sequence"/>
</dbReference>
<proteinExistence type="predicted"/>
<comment type="caution">
    <text evidence="1">The sequence shown here is derived from an EMBL/GenBank/DDBJ whole genome shotgun (WGS) entry which is preliminary data.</text>
</comment>
<dbReference type="STRING" id="35608.A0A2U1NVT2"/>
<dbReference type="Pfam" id="PF14299">
    <property type="entry name" value="PP2"/>
    <property type="match status" value="2"/>
</dbReference>
<organism evidence="1 2">
    <name type="scientific">Artemisia annua</name>
    <name type="common">Sweet wormwood</name>
    <dbReference type="NCBI Taxonomy" id="35608"/>
    <lineage>
        <taxon>Eukaryota</taxon>
        <taxon>Viridiplantae</taxon>
        <taxon>Streptophyta</taxon>
        <taxon>Embryophyta</taxon>
        <taxon>Tracheophyta</taxon>
        <taxon>Spermatophyta</taxon>
        <taxon>Magnoliopsida</taxon>
        <taxon>eudicotyledons</taxon>
        <taxon>Gunneridae</taxon>
        <taxon>Pentapetalae</taxon>
        <taxon>asterids</taxon>
        <taxon>campanulids</taxon>
        <taxon>Asterales</taxon>
        <taxon>Asteraceae</taxon>
        <taxon>Asteroideae</taxon>
        <taxon>Anthemideae</taxon>
        <taxon>Artemisiinae</taxon>
        <taxon>Artemisia</taxon>
    </lineage>
</organism>
<evidence type="ECO:0000313" key="2">
    <source>
        <dbReference type="Proteomes" id="UP000245207"/>
    </source>
</evidence>
<dbReference type="PANTHER" id="PTHR32278:SF111">
    <property type="entry name" value="F-BOX PROTEIN PP2-B12-RELATED"/>
    <property type="match status" value="1"/>
</dbReference>
<protein>
    <submittedName>
        <fullName evidence="1">Protein kinase-like domain, Phloem protein 2-like protein</fullName>
    </submittedName>
</protein>
<reference evidence="1 2" key="1">
    <citation type="journal article" date="2018" name="Mol. Plant">
        <title>The genome of Artemisia annua provides insight into the evolution of Asteraceae family and artemisinin biosynthesis.</title>
        <authorList>
            <person name="Shen Q."/>
            <person name="Zhang L."/>
            <person name="Liao Z."/>
            <person name="Wang S."/>
            <person name="Yan T."/>
            <person name="Shi P."/>
            <person name="Liu M."/>
            <person name="Fu X."/>
            <person name="Pan Q."/>
            <person name="Wang Y."/>
            <person name="Lv Z."/>
            <person name="Lu X."/>
            <person name="Zhang F."/>
            <person name="Jiang W."/>
            <person name="Ma Y."/>
            <person name="Chen M."/>
            <person name="Hao X."/>
            <person name="Li L."/>
            <person name="Tang Y."/>
            <person name="Lv G."/>
            <person name="Zhou Y."/>
            <person name="Sun X."/>
            <person name="Brodelius P.E."/>
            <person name="Rose J.K.C."/>
            <person name="Tang K."/>
        </authorList>
    </citation>
    <scope>NUCLEOTIDE SEQUENCE [LARGE SCALE GENOMIC DNA]</scope>
    <source>
        <strain evidence="2">cv. Huhao1</strain>
        <tissue evidence="1">Leaf</tissue>
    </source>
</reference>
<name>A0A2U1NVT2_ARTAN</name>
<accession>A0A2U1NVT2</accession>
<dbReference type="EMBL" id="PKPP01002099">
    <property type="protein sequence ID" value="PWA77622.1"/>
    <property type="molecule type" value="Genomic_DNA"/>
</dbReference>
<dbReference type="InterPro" id="IPR025886">
    <property type="entry name" value="PP2-like"/>
</dbReference>
<dbReference type="PANTHER" id="PTHR32278">
    <property type="entry name" value="F-BOX DOMAIN-CONTAINING PROTEIN"/>
    <property type="match status" value="1"/>
</dbReference>
<keyword evidence="1" id="KW-0418">Kinase</keyword>
<dbReference type="Gene3D" id="1.10.510.10">
    <property type="entry name" value="Transferase(Phosphotransferase) domain 1"/>
    <property type="match status" value="1"/>
</dbReference>
<keyword evidence="2" id="KW-1185">Reference proteome</keyword>
<sequence>MCGTLCYEQINGTLNILVSTWRKCYEEDKLDEIIFSGLREQMEPGSLKLFSAIAYQCVKKSREERPTMDEIIKELELALKQQEVFEDLENKVNLEEIIKVVKLAGGSYESRNQLILLLLKGILVDDGKTFLSINKKGETCEMISALKCISGDHVLSSSLQESRFGSGRTTEMYKGFRVEVSTQFLSPHVTYTINLVLKRTDQVGGTNVPFKYKLENETQYSNPCIVDVREDGWLTIELYQFTSSEKGDSFSIDIAQPLLYYSSAPLYFLEGIEFRPVEHESHENQEDENKIDMQRISDSDIYWERKLMNDYTEILALSKEKLEWTTKKELYFLLRKGFLVDNNGKKWFSMSKDMKKRLMIPARASLLDKEWIWKSSPESRFGEMAEFPDGDRFLIKFKLTSEILSPQTIYSCHIIYKLPEDDSSFQHHIQTTIDDPSCGSNRERLIYLVTPPQTPIIGPKTDQDHIQPRPRKIKGHPRLRKDGWMEFQFCEISTDTTGSINMEIEFSGYRNENVNFIGLVVQGIEIRPL</sequence>
<gene>
    <name evidence="1" type="ORF">CTI12_AA224480</name>
</gene>
<evidence type="ECO:0000313" key="1">
    <source>
        <dbReference type="EMBL" id="PWA77622.1"/>
    </source>
</evidence>
<dbReference type="OrthoDB" id="1594708at2759"/>
<dbReference type="GO" id="GO:0016301">
    <property type="term" value="F:kinase activity"/>
    <property type="evidence" value="ECO:0007669"/>
    <property type="project" value="UniProtKB-KW"/>
</dbReference>